<feature type="domain" description="Enolase C-terminal" evidence="2">
    <location>
        <begin position="2"/>
        <end position="74"/>
    </location>
</feature>
<dbReference type="Pfam" id="PF13378">
    <property type="entry name" value="MR_MLE_C"/>
    <property type="match status" value="1"/>
</dbReference>
<comment type="caution">
    <text evidence="3">The sequence shown here is derived from an EMBL/GenBank/DDBJ whole genome shotgun (WGS) entry which is preliminary data.</text>
</comment>
<dbReference type="EMBL" id="JAZBJQ010000009">
    <property type="protein sequence ID" value="MEE4584537.1"/>
    <property type="molecule type" value="Genomic_DNA"/>
</dbReference>
<proteinExistence type="predicted"/>
<organism evidence="3 4">
    <name type="scientific">Streptomyces antimycoticus</name>
    <dbReference type="NCBI Taxonomy" id="68175"/>
    <lineage>
        <taxon>Bacteria</taxon>
        <taxon>Bacillati</taxon>
        <taxon>Actinomycetota</taxon>
        <taxon>Actinomycetes</taxon>
        <taxon>Kitasatosporales</taxon>
        <taxon>Streptomycetaceae</taxon>
        <taxon>Streptomyces</taxon>
        <taxon>Streptomyces violaceusniger group</taxon>
    </lineage>
</organism>
<reference evidence="3 4" key="1">
    <citation type="submission" date="2023-11" db="EMBL/GenBank/DDBJ databases">
        <title>30 novel species of actinomycetes from the DSMZ collection.</title>
        <authorList>
            <person name="Nouioui I."/>
        </authorList>
    </citation>
    <scope>NUCLEOTIDE SEQUENCE [LARGE SCALE GENOMIC DNA]</scope>
    <source>
        <strain evidence="3 4">DSM 41602</strain>
    </source>
</reference>
<dbReference type="AlphaFoldDB" id="A0ABD5J9T3"/>
<dbReference type="Proteomes" id="UP001354649">
    <property type="component" value="Unassembled WGS sequence"/>
</dbReference>
<gene>
    <name evidence="3" type="ORF">V2K49_15430</name>
</gene>
<name>A0ABD5J9T3_9ACTN</name>
<dbReference type="InterPro" id="IPR029017">
    <property type="entry name" value="Enolase-like_N"/>
</dbReference>
<accession>A0ABD5J9T3</accession>
<dbReference type="SUPFAM" id="SSF51604">
    <property type="entry name" value="Enolase C-terminal domain-like"/>
    <property type="match status" value="1"/>
</dbReference>
<dbReference type="InterPro" id="IPR036849">
    <property type="entry name" value="Enolase-like_C_sf"/>
</dbReference>
<sequence>MRGVRLAPHGPGDVSPLAQAATVALDTSSPAFGVQEAATFREAVLEVFPGTIVPRLGAMEPREAPGLGVDFDESAARGYPARAPGP</sequence>
<feature type="region of interest" description="Disordered" evidence="1">
    <location>
        <begin position="64"/>
        <end position="86"/>
    </location>
</feature>
<evidence type="ECO:0000256" key="1">
    <source>
        <dbReference type="SAM" id="MobiDB-lite"/>
    </source>
</evidence>
<dbReference type="InterPro" id="IPR029065">
    <property type="entry name" value="Enolase_C-like"/>
</dbReference>
<evidence type="ECO:0000313" key="3">
    <source>
        <dbReference type="EMBL" id="MEE4584537.1"/>
    </source>
</evidence>
<dbReference type="Gene3D" id="3.30.390.10">
    <property type="entry name" value="Enolase-like, N-terminal domain"/>
    <property type="match status" value="1"/>
</dbReference>
<evidence type="ECO:0000313" key="4">
    <source>
        <dbReference type="Proteomes" id="UP001354649"/>
    </source>
</evidence>
<protein>
    <submittedName>
        <fullName evidence="3">Enolase C-terminal domain-like protein</fullName>
    </submittedName>
</protein>
<evidence type="ECO:0000259" key="2">
    <source>
        <dbReference type="Pfam" id="PF13378"/>
    </source>
</evidence>
<dbReference type="Gene3D" id="3.20.20.120">
    <property type="entry name" value="Enolase-like C-terminal domain"/>
    <property type="match status" value="1"/>
</dbReference>
<feature type="compositionally biased region" description="Low complexity" evidence="1">
    <location>
        <begin position="76"/>
        <end position="86"/>
    </location>
</feature>